<evidence type="ECO:0000256" key="6">
    <source>
        <dbReference type="ARBA" id="ARBA00022842"/>
    </source>
</evidence>
<dbReference type="GO" id="GO:0008841">
    <property type="term" value="F:dihydrofolate synthase activity"/>
    <property type="evidence" value="ECO:0007669"/>
    <property type="project" value="TreeGrafter"/>
</dbReference>
<dbReference type="GO" id="GO:0046872">
    <property type="term" value="F:metal ion binding"/>
    <property type="evidence" value="ECO:0007669"/>
    <property type="project" value="UniProtKB-KW"/>
</dbReference>
<organism evidence="8">
    <name type="scientific">Tetraselmis sp. GSL018</name>
    <dbReference type="NCBI Taxonomy" id="582737"/>
    <lineage>
        <taxon>Eukaryota</taxon>
        <taxon>Viridiplantae</taxon>
        <taxon>Chlorophyta</taxon>
        <taxon>core chlorophytes</taxon>
        <taxon>Chlorodendrophyceae</taxon>
        <taxon>Chlorodendrales</taxon>
        <taxon>Chlorodendraceae</taxon>
        <taxon>Tetraselmis</taxon>
    </lineage>
</organism>
<sequence>MDALGDTVFDIATVKAGITRPGRPVVLGPQLHSEAVEAVRLAARSKGCPLVDSAREVSVTPAGLSRSADGSLVQRCHIRAGGLEVEGAGLGLLGLHQLDNVASVVGACRQLASAGWDIPEGALRDGLAATRLPGRFEVRSATISGQRMWLVLDAAHTTESAQATANVLREAFPGHNLALIVSLLEDKDVRGVMRALRGAAPRVVIHTDGLSDGDGGGRQPVNSGALSAAWQLAAMQDRNPQTRRLRTRELLFASMEAAMAKAMDELQAAEGEGVICVTGSFRAVASAMRSTTFQAYF</sequence>
<keyword evidence="2" id="KW-0436">Ligase</keyword>
<evidence type="ECO:0000313" key="8">
    <source>
        <dbReference type="EMBL" id="JAC81853.1"/>
    </source>
</evidence>
<protein>
    <submittedName>
        <fullName evidence="8">Dihydrofolate synthase / folylpolyglutamate synthase</fullName>
    </submittedName>
</protein>
<reference evidence="8" key="1">
    <citation type="submission" date="2014-05" db="EMBL/GenBank/DDBJ databases">
        <title>The transcriptome of the halophilic microalga Tetraselmis sp. GSL018 isolated from the Great Salt Lake, Utah.</title>
        <authorList>
            <person name="Jinkerson R.E."/>
            <person name="D'Adamo S."/>
            <person name="Posewitz M.C."/>
        </authorList>
    </citation>
    <scope>NUCLEOTIDE SEQUENCE</scope>
    <source>
        <strain evidence="8">GSL018</strain>
    </source>
</reference>
<dbReference type="Gene3D" id="3.90.190.20">
    <property type="entry name" value="Mur ligase, C-terminal domain"/>
    <property type="match status" value="1"/>
</dbReference>
<dbReference type="GO" id="GO:0004326">
    <property type="term" value="F:tetrahydrofolylpolyglutamate synthase activity"/>
    <property type="evidence" value="ECO:0007669"/>
    <property type="project" value="InterPro"/>
</dbReference>
<dbReference type="InterPro" id="IPR004101">
    <property type="entry name" value="Mur_ligase_C"/>
</dbReference>
<evidence type="ECO:0000256" key="2">
    <source>
        <dbReference type="ARBA" id="ARBA00022598"/>
    </source>
</evidence>
<dbReference type="AlphaFoldDB" id="A0A061SC35"/>
<dbReference type="GO" id="GO:0005737">
    <property type="term" value="C:cytoplasm"/>
    <property type="evidence" value="ECO:0007669"/>
    <property type="project" value="TreeGrafter"/>
</dbReference>
<name>A0A061SC35_9CHLO</name>
<dbReference type="EMBL" id="GBEZ01003272">
    <property type="protein sequence ID" value="JAC81853.1"/>
    <property type="molecule type" value="Transcribed_RNA"/>
</dbReference>
<dbReference type="InterPro" id="IPR036615">
    <property type="entry name" value="Mur_ligase_C_dom_sf"/>
</dbReference>
<proteinExistence type="inferred from homology"/>
<evidence type="ECO:0000256" key="5">
    <source>
        <dbReference type="ARBA" id="ARBA00022840"/>
    </source>
</evidence>
<dbReference type="GO" id="GO:0005524">
    <property type="term" value="F:ATP binding"/>
    <property type="evidence" value="ECO:0007669"/>
    <property type="project" value="UniProtKB-KW"/>
</dbReference>
<dbReference type="InterPro" id="IPR001645">
    <property type="entry name" value="Folylpolyglutamate_synth"/>
</dbReference>
<evidence type="ECO:0000256" key="3">
    <source>
        <dbReference type="ARBA" id="ARBA00022723"/>
    </source>
</evidence>
<comment type="similarity">
    <text evidence="1">Belongs to the folylpolyglutamate synthase family.</text>
</comment>
<dbReference type="InterPro" id="IPR036565">
    <property type="entry name" value="Mur-like_cat_sf"/>
</dbReference>
<keyword evidence="6" id="KW-0460">Magnesium</keyword>
<feature type="domain" description="Mur ligase C-terminal" evidence="7">
    <location>
        <begin position="134"/>
        <end position="281"/>
    </location>
</feature>
<keyword evidence="3" id="KW-0479">Metal-binding</keyword>
<dbReference type="PANTHER" id="PTHR11136">
    <property type="entry name" value="FOLYLPOLYGLUTAMATE SYNTHASE-RELATED"/>
    <property type="match status" value="1"/>
</dbReference>
<keyword evidence="5" id="KW-0067">ATP-binding</keyword>
<evidence type="ECO:0000259" key="7">
    <source>
        <dbReference type="Pfam" id="PF02875"/>
    </source>
</evidence>
<dbReference type="Pfam" id="PF02875">
    <property type="entry name" value="Mur_ligase_C"/>
    <property type="match status" value="1"/>
</dbReference>
<dbReference type="SUPFAM" id="SSF53623">
    <property type="entry name" value="MurD-like peptide ligases, catalytic domain"/>
    <property type="match status" value="1"/>
</dbReference>
<dbReference type="SUPFAM" id="SSF53244">
    <property type="entry name" value="MurD-like peptide ligases, peptide-binding domain"/>
    <property type="match status" value="1"/>
</dbReference>
<accession>A0A061SC35</accession>
<evidence type="ECO:0000256" key="1">
    <source>
        <dbReference type="ARBA" id="ARBA00008276"/>
    </source>
</evidence>
<gene>
    <name evidence="8" type="primary">FOLC</name>
    <name evidence="8" type="ORF">TSPGSL018_6995</name>
</gene>
<dbReference type="PANTHER" id="PTHR11136:SF0">
    <property type="entry name" value="DIHYDROFOLATE SYNTHETASE-RELATED"/>
    <property type="match status" value="1"/>
</dbReference>
<evidence type="ECO:0000256" key="4">
    <source>
        <dbReference type="ARBA" id="ARBA00022741"/>
    </source>
</evidence>
<keyword evidence="4" id="KW-0547">Nucleotide-binding</keyword>
<dbReference type="Gene3D" id="3.40.1190.10">
    <property type="entry name" value="Mur-like, catalytic domain"/>
    <property type="match status" value="1"/>
</dbReference>